<dbReference type="Pfam" id="PF00097">
    <property type="entry name" value="zf-C3HC4"/>
    <property type="match status" value="1"/>
</dbReference>
<organism evidence="5 6">
    <name type="scientific">Zingiber officinale</name>
    <name type="common">Ginger</name>
    <name type="synonym">Amomum zingiber</name>
    <dbReference type="NCBI Taxonomy" id="94328"/>
    <lineage>
        <taxon>Eukaryota</taxon>
        <taxon>Viridiplantae</taxon>
        <taxon>Streptophyta</taxon>
        <taxon>Embryophyta</taxon>
        <taxon>Tracheophyta</taxon>
        <taxon>Spermatophyta</taxon>
        <taxon>Magnoliopsida</taxon>
        <taxon>Liliopsida</taxon>
        <taxon>Zingiberales</taxon>
        <taxon>Zingiberaceae</taxon>
        <taxon>Zingiber</taxon>
    </lineage>
</organism>
<dbReference type="Gene3D" id="3.30.40.10">
    <property type="entry name" value="Zinc/RING finger domain, C3HC4 (zinc finger)"/>
    <property type="match status" value="1"/>
</dbReference>
<accession>A0A8J5G1B5</accession>
<dbReference type="SUPFAM" id="SSF57850">
    <property type="entry name" value="RING/U-box"/>
    <property type="match status" value="1"/>
</dbReference>
<evidence type="ECO:0000259" key="4">
    <source>
        <dbReference type="Pfam" id="PF00097"/>
    </source>
</evidence>
<dbReference type="InterPro" id="IPR013083">
    <property type="entry name" value="Znf_RING/FYVE/PHD"/>
</dbReference>
<dbReference type="InterPro" id="IPR017907">
    <property type="entry name" value="Znf_RING_CS"/>
</dbReference>
<evidence type="ECO:0000313" key="6">
    <source>
        <dbReference type="Proteomes" id="UP000734854"/>
    </source>
</evidence>
<protein>
    <recommendedName>
        <fullName evidence="4">Zinc finger C3HC4 RING-type domain-containing protein</fullName>
    </recommendedName>
</protein>
<dbReference type="InterPro" id="IPR018957">
    <property type="entry name" value="Znf_C3HC4_RING-type"/>
</dbReference>
<keyword evidence="6" id="KW-1185">Reference proteome</keyword>
<dbReference type="AlphaFoldDB" id="A0A8J5G1B5"/>
<keyword evidence="1" id="KW-0479">Metal-binding</keyword>
<dbReference type="Proteomes" id="UP000734854">
    <property type="component" value="Unassembled WGS sequence"/>
</dbReference>
<proteinExistence type="predicted"/>
<dbReference type="PANTHER" id="PTHR46629">
    <property type="entry name" value="OS01G0917900 PROTEIN"/>
    <property type="match status" value="1"/>
</dbReference>
<dbReference type="GO" id="GO:0008270">
    <property type="term" value="F:zinc ion binding"/>
    <property type="evidence" value="ECO:0007669"/>
    <property type="project" value="UniProtKB-KW"/>
</dbReference>
<feature type="domain" description="Zinc finger C3HC4 RING-type" evidence="4">
    <location>
        <begin position="126"/>
        <end position="153"/>
    </location>
</feature>
<evidence type="ECO:0000256" key="2">
    <source>
        <dbReference type="ARBA" id="ARBA00022771"/>
    </source>
</evidence>
<sequence>MEAEKIGKKKWRSFKIRWGFIYCCAKPRPPFIAPHDTMAIDKNHDDDVYEILPVLEQEEPIATMTNEETREAVEEAEMPLTGYSTISYLVEEEEENNKSEEMVGYSTFSFMKEEEENKESEGQQRCSACEGRPRGTALIQCGHTFCRLCAREISIRPGDIDGLGAPVVALGDRELDALSLGEGPEPVGLDGRLVDEEILSAVVGRDEAESLGVVEPLHRALGADRVLRGLRSQTAEIQRAGGDRCRMRTVRFLGLVSGEKRVPTSKRKDKNGVELSGRVGPLTFDCEGRPAFKPI</sequence>
<name>A0A8J5G1B5_ZINOF</name>
<dbReference type="PROSITE" id="PS00518">
    <property type="entry name" value="ZF_RING_1"/>
    <property type="match status" value="1"/>
</dbReference>
<keyword evidence="3" id="KW-0862">Zinc</keyword>
<reference evidence="5 6" key="1">
    <citation type="submission" date="2020-08" db="EMBL/GenBank/DDBJ databases">
        <title>Plant Genome Project.</title>
        <authorList>
            <person name="Zhang R.-G."/>
        </authorList>
    </citation>
    <scope>NUCLEOTIDE SEQUENCE [LARGE SCALE GENOMIC DNA]</scope>
    <source>
        <tissue evidence="5">Rhizome</tissue>
    </source>
</reference>
<dbReference type="EMBL" id="JACMSC010000011">
    <property type="protein sequence ID" value="KAG6499113.1"/>
    <property type="molecule type" value="Genomic_DNA"/>
</dbReference>
<gene>
    <name evidence="5" type="ORF">ZIOFF_038869</name>
</gene>
<evidence type="ECO:0000256" key="3">
    <source>
        <dbReference type="ARBA" id="ARBA00022833"/>
    </source>
</evidence>
<evidence type="ECO:0000313" key="5">
    <source>
        <dbReference type="EMBL" id="KAG6499113.1"/>
    </source>
</evidence>
<evidence type="ECO:0000256" key="1">
    <source>
        <dbReference type="ARBA" id="ARBA00022723"/>
    </source>
</evidence>
<comment type="caution">
    <text evidence="5">The sequence shown here is derived from an EMBL/GenBank/DDBJ whole genome shotgun (WGS) entry which is preliminary data.</text>
</comment>
<keyword evidence="2" id="KW-0863">Zinc-finger</keyword>